<reference evidence="1" key="1">
    <citation type="submission" date="2019-08" db="EMBL/GenBank/DDBJ databases">
        <title>The genome of the North American firefly Photinus pyralis.</title>
        <authorList>
            <consortium name="Photinus pyralis genome working group"/>
            <person name="Fallon T.R."/>
            <person name="Sander Lower S.E."/>
            <person name="Weng J.-K."/>
        </authorList>
    </citation>
    <scope>NUCLEOTIDE SEQUENCE</scope>
    <source>
        <strain evidence="1">TRF0915ILg1</strain>
        <tissue evidence="1">Whole body</tissue>
    </source>
</reference>
<keyword evidence="2" id="KW-1185">Reference proteome</keyword>
<dbReference type="EMBL" id="VTPC01034712">
    <property type="protein sequence ID" value="KAF2891299.1"/>
    <property type="molecule type" value="Genomic_DNA"/>
</dbReference>
<accession>A0A8K0G9M7</accession>
<dbReference type="Proteomes" id="UP000801492">
    <property type="component" value="Unassembled WGS sequence"/>
</dbReference>
<proteinExistence type="predicted"/>
<protein>
    <submittedName>
        <fullName evidence="1">Uncharacterized protein</fullName>
    </submittedName>
</protein>
<evidence type="ECO:0000313" key="1">
    <source>
        <dbReference type="EMBL" id="KAF2891299.1"/>
    </source>
</evidence>
<name>A0A8K0G9M7_IGNLU</name>
<sequence>MTATEIETVVATGDADGTTVRCGLEEAVLHHTVTIIEDKCTKATANQQDLNKLQYAAFLKASTKPKSDLASLPPTTGDAHQHSFRVYLQLITDTAMAQQPSTLNRVGMEPRRGWIADVLLSVKDDVYVEKPEFHAPWYKWCTVTPSAR</sequence>
<dbReference type="OrthoDB" id="6781249at2759"/>
<organism evidence="1 2">
    <name type="scientific">Ignelater luminosus</name>
    <name type="common">Cucubano</name>
    <name type="synonym">Pyrophorus luminosus</name>
    <dbReference type="NCBI Taxonomy" id="2038154"/>
    <lineage>
        <taxon>Eukaryota</taxon>
        <taxon>Metazoa</taxon>
        <taxon>Ecdysozoa</taxon>
        <taxon>Arthropoda</taxon>
        <taxon>Hexapoda</taxon>
        <taxon>Insecta</taxon>
        <taxon>Pterygota</taxon>
        <taxon>Neoptera</taxon>
        <taxon>Endopterygota</taxon>
        <taxon>Coleoptera</taxon>
        <taxon>Polyphaga</taxon>
        <taxon>Elateriformia</taxon>
        <taxon>Elateroidea</taxon>
        <taxon>Elateridae</taxon>
        <taxon>Agrypninae</taxon>
        <taxon>Pyrophorini</taxon>
        <taxon>Ignelater</taxon>
    </lineage>
</organism>
<dbReference type="AlphaFoldDB" id="A0A8K0G9M7"/>
<gene>
    <name evidence="1" type="ORF">ILUMI_14874</name>
</gene>
<evidence type="ECO:0000313" key="2">
    <source>
        <dbReference type="Proteomes" id="UP000801492"/>
    </source>
</evidence>
<comment type="caution">
    <text evidence="1">The sequence shown here is derived from an EMBL/GenBank/DDBJ whole genome shotgun (WGS) entry which is preliminary data.</text>
</comment>